<keyword evidence="1" id="KW-0472">Membrane</keyword>
<protein>
    <submittedName>
        <fullName evidence="2">Uncharacterized protein</fullName>
    </submittedName>
</protein>
<evidence type="ECO:0000256" key="1">
    <source>
        <dbReference type="SAM" id="Phobius"/>
    </source>
</evidence>
<comment type="caution">
    <text evidence="2">The sequence shown here is derived from an EMBL/GenBank/DDBJ whole genome shotgun (WGS) entry which is preliminary data.</text>
</comment>
<keyword evidence="3" id="KW-1185">Reference proteome</keyword>
<accession>A0ABU4Z472</accession>
<organism evidence="2 3">
    <name type="scientific">Mesorhizobium captivum</name>
    <dbReference type="NCBI Taxonomy" id="3072319"/>
    <lineage>
        <taxon>Bacteria</taxon>
        <taxon>Pseudomonadati</taxon>
        <taxon>Pseudomonadota</taxon>
        <taxon>Alphaproteobacteria</taxon>
        <taxon>Hyphomicrobiales</taxon>
        <taxon>Phyllobacteriaceae</taxon>
        <taxon>Mesorhizobium</taxon>
    </lineage>
</organism>
<proteinExistence type="predicted"/>
<keyword evidence="1" id="KW-0812">Transmembrane</keyword>
<feature type="transmembrane region" description="Helical" evidence="1">
    <location>
        <begin position="39"/>
        <end position="58"/>
    </location>
</feature>
<dbReference type="Proteomes" id="UP001271249">
    <property type="component" value="Unassembled WGS sequence"/>
</dbReference>
<evidence type="ECO:0000313" key="3">
    <source>
        <dbReference type="Proteomes" id="UP001271249"/>
    </source>
</evidence>
<name>A0ABU4Z472_9HYPH</name>
<feature type="transmembrane region" description="Helical" evidence="1">
    <location>
        <begin position="64"/>
        <end position="89"/>
    </location>
</feature>
<gene>
    <name evidence="2" type="ORF">RFN29_14975</name>
</gene>
<sequence>MASGSLRIFGGIFATNGIPHFVKGITKDSYPCLFGNSSVPNLVAGWLSFVVAILFAYGTNIEQYPLASLVSGAVGVLLMGLFHAAGLAFGQKS</sequence>
<keyword evidence="1" id="KW-1133">Transmembrane helix</keyword>
<dbReference type="EMBL" id="JAVIJC010000014">
    <property type="protein sequence ID" value="MDX8492879.1"/>
    <property type="molecule type" value="Genomic_DNA"/>
</dbReference>
<dbReference type="RefSeq" id="WP_320226862.1">
    <property type="nucleotide sequence ID" value="NZ_JAVIJC010000014.1"/>
</dbReference>
<evidence type="ECO:0000313" key="2">
    <source>
        <dbReference type="EMBL" id="MDX8492879.1"/>
    </source>
</evidence>
<reference evidence="2 3" key="1">
    <citation type="submission" date="2023-08" db="EMBL/GenBank/DDBJ databases">
        <title>Implementing the SeqCode for naming new Mesorhizobium species isolated from Vachellia karroo root nodules.</title>
        <authorList>
            <person name="Van Lill M."/>
        </authorList>
    </citation>
    <scope>NUCLEOTIDE SEQUENCE [LARGE SCALE GENOMIC DNA]</scope>
    <source>
        <strain evidence="2 3">VK22B</strain>
    </source>
</reference>